<evidence type="ECO:0000256" key="8">
    <source>
        <dbReference type="ARBA" id="ARBA00022989"/>
    </source>
</evidence>
<comment type="subcellular location">
    <subcellularLocation>
        <location evidence="2">Membrane</location>
        <topology evidence="2">Multi-pass membrane protein</topology>
    </subcellularLocation>
</comment>
<dbReference type="GO" id="GO:0006508">
    <property type="term" value="P:proteolysis"/>
    <property type="evidence" value="ECO:0007669"/>
    <property type="project" value="UniProtKB-KW"/>
</dbReference>
<evidence type="ECO:0000256" key="6">
    <source>
        <dbReference type="ARBA" id="ARBA00022801"/>
    </source>
</evidence>
<evidence type="ECO:0000313" key="13">
    <source>
        <dbReference type="EMBL" id="KAA6301364.1"/>
    </source>
</evidence>
<dbReference type="Proteomes" id="UP000324575">
    <property type="component" value="Unassembled WGS sequence"/>
</dbReference>
<feature type="transmembrane region" description="Helical" evidence="11">
    <location>
        <begin position="106"/>
        <end position="131"/>
    </location>
</feature>
<evidence type="ECO:0000256" key="2">
    <source>
        <dbReference type="ARBA" id="ARBA00004141"/>
    </source>
</evidence>
<dbReference type="InterPro" id="IPR041489">
    <property type="entry name" value="PDZ_6"/>
</dbReference>
<dbReference type="GO" id="GO:0016020">
    <property type="term" value="C:membrane"/>
    <property type="evidence" value="ECO:0007669"/>
    <property type="project" value="UniProtKB-SubCell"/>
</dbReference>
<comment type="similarity">
    <text evidence="3 11">Belongs to the peptidase M50B family.</text>
</comment>
<dbReference type="PANTHER" id="PTHR42837:SF2">
    <property type="entry name" value="MEMBRANE METALLOPROTEASE ARASP2, CHLOROPLASTIC-RELATED"/>
    <property type="match status" value="1"/>
</dbReference>
<evidence type="ECO:0000256" key="11">
    <source>
        <dbReference type="RuleBase" id="RU362031"/>
    </source>
</evidence>
<name>A0A5M8NYY4_9BACT</name>
<keyword evidence="7 11" id="KW-0862">Zinc</keyword>
<keyword evidence="5 11" id="KW-0812">Transmembrane</keyword>
<sequence>MEIFLIKALQLILCLSILVIVHECGHFLFAKLFKVRVEKFYLFFNPWFSLFKIKPKNSETEYGIGWLPLGGFVKIAGMIDESMDKEAMKQPPKPWEFRTKPAWQRLLIMVGGVMMNFILAFFIYSMIVLAWGDTYVPLEKTPLYFSQTGHQAGFQDGDHLLAADGKPLSRYDDLSLFRIIDAQNITVLRDGQKKTFALPENFKAQFMISKMPLTDTSTTLIDSVVPGGNAEKAGLLAGDKIISINEVETSAFNVLASQLSKLEDKDVKLEILRNQEKLALTAHVNEAGKLGFSVKTADVSITDRYNFFQSFPQGIVLGVRKLSFYVLQLKWLFTKEGAQSIGGFGAIGNLFPDQWHWGAFWTLTAFLSIMLGVMNLLPIPALDGGHVLFLLYEVITGRQPSDKFLEYAQYVGMALLFGLLIYANGMDILRAFF</sequence>
<comment type="caution">
    <text evidence="13">The sequence shown here is derived from an EMBL/GenBank/DDBJ whole genome shotgun (WGS) entry which is preliminary data.</text>
</comment>
<evidence type="ECO:0000256" key="4">
    <source>
        <dbReference type="ARBA" id="ARBA00022670"/>
    </source>
</evidence>
<dbReference type="EC" id="3.4.24.-" evidence="11"/>
<dbReference type="PANTHER" id="PTHR42837">
    <property type="entry name" value="REGULATOR OF SIGMA-E PROTEASE RSEP"/>
    <property type="match status" value="1"/>
</dbReference>
<feature type="domain" description="PDZ" evidence="12">
    <location>
        <begin position="220"/>
        <end position="275"/>
    </location>
</feature>
<evidence type="ECO:0000313" key="14">
    <source>
        <dbReference type="Proteomes" id="UP000324575"/>
    </source>
</evidence>
<evidence type="ECO:0000256" key="10">
    <source>
        <dbReference type="ARBA" id="ARBA00023136"/>
    </source>
</evidence>
<reference evidence="13 14" key="1">
    <citation type="submission" date="2019-03" db="EMBL/GenBank/DDBJ databases">
        <title>Single cell metagenomics reveals metabolic interactions within the superorganism composed of flagellate Streblomastix strix and complex community of Bacteroidetes bacteria on its surface.</title>
        <authorList>
            <person name="Treitli S.C."/>
            <person name="Kolisko M."/>
            <person name="Husnik F."/>
            <person name="Keeling P."/>
            <person name="Hampl V."/>
        </authorList>
    </citation>
    <scope>NUCLEOTIDE SEQUENCE [LARGE SCALE GENOMIC DNA]</scope>
    <source>
        <strain evidence="13">St1</strain>
    </source>
</reference>
<dbReference type="InterPro" id="IPR008915">
    <property type="entry name" value="Peptidase_M50"/>
</dbReference>
<dbReference type="EMBL" id="SNRX01000020">
    <property type="protein sequence ID" value="KAA6301364.1"/>
    <property type="molecule type" value="Genomic_DNA"/>
</dbReference>
<dbReference type="PROSITE" id="PS50106">
    <property type="entry name" value="PDZ"/>
    <property type="match status" value="1"/>
</dbReference>
<dbReference type="InterPro" id="IPR001478">
    <property type="entry name" value="PDZ"/>
</dbReference>
<dbReference type="InterPro" id="IPR004387">
    <property type="entry name" value="Pept_M50_Zn"/>
</dbReference>
<evidence type="ECO:0000256" key="5">
    <source>
        <dbReference type="ARBA" id="ARBA00022692"/>
    </source>
</evidence>
<keyword evidence="10 11" id="KW-0472">Membrane</keyword>
<dbReference type="GO" id="GO:0004222">
    <property type="term" value="F:metalloendopeptidase activity"/>
    <property type="evidence" value="ECO:0007669"/>
    <property type="project" value="InterPro"/>
</dbReference>
<keyword evidence="8 11" id="KW-1133">Transmembrane helix</keyword>
<keyword evidence="11" id="KW-0479">Metal-binding</keyword>
<dbReference type="Gene3D" id="2.30.42.10">
    <property type="match status" value="2"/>
</dbReference>
<feature type="transmembrane region" description="Helical" evidence="11">
    <location>
        <begin position="404"/>
        <end position="423"/>
    </location>
</feature>
<protein>
    <recommendedName>
        <fullName evidence="11">Zinc metalloprotease</fullName>
        <ecNumber evidence="11">3.4.24.-</ecNumber>
    </recommendedName>
</protein>
<dbReference type="GO" id="GO:0046872">
    <property type="term" value="F:metal ion binding"/>
    <property type="evidence" value="ECO:0007669"/>
    <property type="project" value="UniProtKB-KW"/>
</dbReference>
<keyword evidence="6 11" id="KW-0378">Hydrolase</keyword>
<dbReference type="Pfam" id="PF02163">
    <property type="entry name" value="Peptidase_M50"/>
    <property type="match status" value="1"/>
</dbReference>
<dbReference type="CDD" id="cd06163">
    <property type="entry name" value="S2P-M50_PDZ_RseP-like"/>
    <property type="match status" value="1"/>
</dbReference>
<organism evidence="13 14">
    <name type="scientific">Candidatus Ordinivivax streblomastigis</name>
    <dbReference type="NCBI Taxonomy" id="2540710"/>
    <lineage>
        <taxon>Bacteria</taxon>
        <taxon>Pseudomonadati</taxon>
        <taxon>Bacteroidota</taxon>
        <taxon>Bacteroidia</taxon>
        <taxon>Bacteroidales</taxon>
        <taxon>Candidatus Ordinivivax</taxon>
    </lineage>
</organism>
<evidence type="ECO:0000259" key="12">
    <source>
        <dbReference type="PROSITE" id="PS50106"/>
    </source>
</evidence>
<dbReference type="NCBIfam" id="TIGR00054">
    <property type="entry name" value="RIP metalloprotease RseP"/>
    <property type="match status" value="1"/>
</dbReference>
<keyword evidence="4 13" id="KW-0645">Protease</keyword>
<dbReference type="SMART" id="SM00228">
    <property type="entry name" value="PDZ"/>
    <property type="match status" value="1"/>
</dbReference>
<comment type="cofactor">
    <cofactor evidence="1 11">
        <name>Zn(2+)</name>
        <dbReference type="ChEBI" id="CHEBI:29105"/>
    </cofactor>
</comment>
<evidence type="ECO:0000256" key="9">
    <source>
        <dbReference type="ARBA" id="ARBA00023049"/>
    </source>
</evidence>
<dbReference type="SUPFAM" id="SSF50156">
    <property type="entry name" value="PDZ domain-like"/>
    <property type="match status" value="2"/>
</dbReference>
<evidence type="ECO:0000256" key="3">
    <source>
        <dbReference type="ARBA" id="ARBA00007931"/>
    </source>
</evidence>
<evidence type="ECO:0000256" key="7">
    <source>
        <dbReference type="ARBA" id="ARBA00022833"/>
    </source>
</evidence>
<gene>
    <name evidence="13" type="ORF">EZS26_002453</name>
</gene>
<proteinExistence type="inferred from homology"/>
<dbReference type="AlphaFoldDB" id="A0A5M8NYY4"/>
<accession>A0A5M8NYY4</accession>
<feature type="transmembrane region" description="Helical" evidence="11">
    <location>
        <begin position="359"/>
        <end position="392"/>
    </location>
</feature>
<dbReference type="Pfam" id="PF17820">
    <property type="entry name" value="PDZ_6"/>
    <property type="match status" value="1"/>
</dbReference>
<evidence type="ECO:0000256" key="1">
    <source>
        <dbReference type="ARBA" id="ARBA00001947"/>
    </source>
</evidence>
<keyword evidence="9 11" id="KW-0482">Metalloprotease</keyword>
<dbReference type="InterPro" id="IPR036034">
    <property type="entry name" value="PDZ_sf"/>
</dbReference>